<dbReference type="PANTHER" id="PTHR45436:SF14">
    <property type="entry name" value="SENSOR PROTEIN QSEC"/>
    <property type="match status" value="1"/>
</dbReference>
<evidence type="ECO:0000256" key="5">
    <source>
        <dbReference type="ARBA" id="ARBA00022679"/>
    </source>
</evidence>
<feature type="domain" description="Histidine kinase" evidence="15">
    <location>
        <begin position="223"/>
        <end position="432"/>
    </location>
</feature>
<comment type="subcellular location">
    <subcellularLocation>
        <location evidence="2">Membrane</location>
        <topology evidence="2">Multi-pass membrane protein</topology>
    </subcellularLocation>
</comment>
<dbReference type="PANTHER" id="PTHR45436">
    <property type="entry name" value="SENSOR HISTIDINE KINASE YKOH"/>
    <property type="match status" value="1"/>
</dbReference>
<keyword evidence="8" id="KW-0418">Kinase</keyword>
<comment type="caution">
    <text evidence="17">The sequence shown here is derived from an EMBL/GenBank/DDBJ whole genome shotgun (WGS) entry which is preliminary data.</text>
</comment>
<dbReference type="SMART" id="SM00387">
    <property type="entry name" value="HATPase_c"/>
    <property type="match status" value="1"/>
</dbReference>
<keyword evidence="12 14" id="KW-0472">Membrane</keyword>
<dbReference type="InterPro" id="IPR036097">
    <property type="entry name" value="HisK_dim/P_sf"/>
</dbReference>
<name>A0ABU1BRR0_9BURK</name>
<dbReference type="SMART" id="SM00388">
    <property type="entry name" value="HisKA"/>
    <property type="match status" value="1"/>
</dbReference>
<organism evidence="17 18">
    <name type="scientific">Keguizhuia sedimenti</name>
    <dbReference type="NCBI Taxonomy" id="3064264"/>
    <lineage>
        <taxon>Bacteria</taxon>
        <taxon>Pseudomonadati</taxon>
        <taxon>Pseudomonadota</taxon>
        <taxon>Betaproteobacteria</taxon>
        <taxon>Burkholderiales</taxon>
        <taxon>Oxalobacteraceae</taxon>
        <taxon>Keguizhuia</taxon>
    </lineage>
</organism>
<evidence type="ECO:0000256" key="9">
    <source>
        <dbReference type="ARBA" id="ARBA00022840"/>
    </source>
</evidence>
<dbReference type="GO" id="GO:0005524">
    <property type="term" value="F:ATP binding"/>
    <property type="evidence" value="ECO:0007669"/>
    <property type="project" value="UniProtKB-KW"/>
</dbReference>
<dbReference type="InterPro" id="IPR003594">
    <property type="entry name" value="HATPase_dom"/>
</dbReference>
<dbReference type="SUPFAM" id="SSF47384">
    <property type="entry name" value="Homodimeric domain of signal transducing histidine kinase"/>
    <property type="match status" value="1"/>
</dbReference>
<dbReference type="InterPro" id="IPR005467">
    <property type="entry name" value="His_kinase_dom"/>
</dbReference>
<keyword evidence="18" id="KW-1185">Reference proteome</keyword>
<proteinExistence type="predicted"/>
<evidence type="ECO:0000313" key="17">
    <source>
        <dbReference type="EMBL" id="MDQ9170764.1"/>
    </source>
</evidence>
<keyword evidence="7" id="KW-0547">Nucleotide-binding</keyword>
<feature type="domain" description="HAMP" evidence="16">
    <location>
        <begin position="160"/>
        <end position="215"/>
    </location>
</feature>
<evidence type="ECO:0000259" key="16">
    <source>
        <dbReference type="PROSITE" id="PS50885"/>
    </source>
</evidence>
<keyword evidence="9 17" id="KW-0067">ATP-binding</keyword>
<dbReference type="Proteomes" id="UP001225596">
    <property type="component" value="Unassembled WGS sequence"/>
</dbReference>
<evidence type="ECO:0000259" key="15">
    <source>
        <dbReference type="PROSITE" id="PS50109"/>
    </source>
</evidence>
<keyword evidence="5" id="KW-0808">Transferase</keyword>
<dbReference type="InterPro" id="IPR050428">
    <property type="entry name" value="TCS_sensor_his_kinase"/>
</dbReference>
<keyword evidence="10 14" id="KW-1133">Transmembrane helix</keyword>
<evidence type="ECO:0000256" key="14">
    <source>
        <dbReference type="SAM" id="Phobius"/>
    </source>
</evidence>
<gene>
    <name evidence="17" type="ORF">Q8A64_10120</name>
</gene>
<dbReference type="PROSITE" id="PS50885">
    <property type="entry name" value="HAMP"/>
    <property type="match status" value="1"/>
</dbReference>
<keyword evidence="13" id="KW-0175">Coiled coil</keyword>
<dbReference type="CDD" id="cd00082">
    <property type="entry name" value="HisKA"/>
    <property type="match status" value="1"/>
</dbReference>
<evidence type="ECO:0000256" key="2">
    <source>
        <dbReference type="ARBA" id="ARBA00004141"/>
    </source>
</evidence>
<evidence type="ECO:0000256" key="13">
    <source>
        <dbReference type="SAM" id="Coils"/>
    </source>
</evidence>
<evidence type="ECO:0000256" key="8">
    <source>
        <dbReference type="ARBA" id="ARBA00022777"/>
    </source>
</evidence>
<sequence>MTSIRTKLSIGLSVAALATAFAIGLVTYRHTLNENQALFDYQLKQIALSLRDTGWIQPPARDDARRGEELNVVIQIWTANGNILYLSHPDNPIPTKAPLGYADMAGATRRWRVYSLLEGDRIIQVAQPFELRQGLAASAALRSLTPLLAFVPIMAALIWWLVGHALNPVRRVANEVASRDERLLEAIPGKDLPSEIAPLVSAFNTLLDRLNHAFASQQAFVADAAHELRSPLTALTLQIQLLSRATDASERIEAMNQLKQGIERATRLVEQLLTAARMEEEDIHPMQGVDLAELVRQTIAELFDFMQQRQVDIELNAPEQTLIRGEPASLQMLIRNLLDNAIRYSPERAVIRVHIASQSGKTILTFEDSGPGIPEQDRARVFDRFYRGGDQQQSGSGLGLSIVKQVAERHNAALLLDASPLGGLKVSVAFPD</sequence>
<dbReference type="Gene3D" id="3.30.565.10">
    <property type="entry name" value="Histidine kinase-like ATPase, C-terminal domain"/>
    <property type="match status" value="1"/>
</dbReference>
<reference evidence="17 18" key="1">
    <citation type="submission" date="2023-08" db="EMBL/GenBank/DDBJ databases">
        <title>Oxalobacteraceae gen .nov., isolated from river sludge outside the plant.</title>
        <authorList>
            <person name="Zhao S.Y."/>
        </authorList>
    </citation>
    <scope>NUCLEOTIDE SEQUENCE [LARGE SCALE GENOMIC DNA]</scope>
    <source>
        <strain evidence="17 18">R-40</strain>
    </source>
</reference>
<keyword evidence="11" id="KW-0902">Two-component regulatory system</keyword>
<dbReference type="RefSeq" id="WP_338436701.1">
    <property type="nucleotide sequence ID" value="NZ_JAUYVH010000005.1"/>
</dbReference>
<dbReference type="Pfam" id="PF00512">
    <property type="entry name" value="HisKA"/>
    <property type="match status" value="1"/>
</dbReference>
<dbReference type="Gene3D" id="1.10.287.130">
    <property type="match status" value="1"/>
</dbReference>
<evidence type="ECO:0000256" key="7">
    <source>
        <dbReference type="ARBA" id="ARBA00022741"/>
    </source>
</evidence>
<feature type="transmembrane region" description="Helical" evidence="14">
    <location>
        <begin position="144"/>
        <end position="162"/>
    </location>
</feature>
<dbReference type="EC" id="2.7.13.3" evidence="3"/>
<dbReference type="Pfam" id="PF02518">
    <property type="entry name" value="HATPase_c"/>
    <property type="match status" value="1"/>
</dbReference>
<keyword evidence="4" id="KW-0597">Phosphoprotein</keyword>
<accession>A0ABU1BRR0</accession>
<evidence type="ECO:0000256" key="6">
    <source>
        <dbReference type="ARBA" id="ARBA00022692"/>
    </source>
</evidence>
<dbReference type="EMBL" id="JAUYVH010000005">
    <property type="protein sequence ID" value="MDQ9170764.1"/>
    <property type="molecule type" value="Genomic_DNA"/>
</dbReference>
<dbReference type="InterPro" id="IPR003661">
    <property type="entry name" value="HisK_dim/P_dom"/>
</dbReference>
<feature type="coiled-coil region" evidence="13">
    <location>
        <begin position="255"/>
        <end position="282"/>
    </location>
</feature>
<evidence type="ECO:0000256" key="12">
    <source>
        <dbReference type="ARBA" id="ARBA00023136"/>
    </source>
</evidence>
<dbReference type="PROSITE" id="PS50109">
    <property type="entry name" value="HIS_KIN"/>
    <property type="match status" value="1"/>
</dbReference>
<evidence type="ECO:0000256" key="1">
    <source>
        <dbReference type="ARBA" id="ARBA00000085"/>
    </source>
</evidence>
<keyword evidence="6 14" id="KW-0812">Transmembrane</keyword>
<dbReference type="PRINTS" id="PR00344">
    <property type="entry name" value="BCTRLSENSOR"/>
</dbReference>
<dbReference type="InterPro" id="IPR036890">
    <property type="entry name" value="HATPase_C_sf"/>
</dbReference>
<evidence type="ECO:0000256" key="4">
    <source>
        <dbReference type="ARBA" id="ARBA00022553"/>
    </source>
</evidence>
<evidence type="ECO:0000256" key="10">
    <source>
        <dbReference type="ARBA" id="ARBA00022989"/>
    </source>
</evidence>
<evidence type="ECO:0000256" key="11">
    <source>
        <dbReference type="ARBA" id="ARBA00023012"/>
    </source>
</evidence>
<protein>
    <recommendedName>
        <fullName evidence="3">histidine kinase</fullName>
        <ecNumber evidence="3">2.7.13.3</ecNumber>
    </recommendedName>
</protein>
<dbReference type="InterPro" id="IPR004358">
    <property type="entry name" value="Sig_transdc_His_kin-like_C"/>
</dbReference>
<evidence type="ECO:0000313" key="18">
    <source>
        <dbReference type="Proteomes" id="UP001225596"/>
    </source>
</evidence>
<dbReference type="InterPro" id="IPR003660">
    <property type="entry name" value="HAMP_dom"/>
</dbReference>
<comment type="catalytic activity">
    <reaction evidence="1">
        <text>ATP + protein L-histidine = ADP + protein N-phospho-L-histidine.</text>
        <dbReference type="EC" id="2.7.13.3"/>
    </reaction>
</comment>
<evidence type="ECO:0000256" key="3">
    <source>
        <dbReference type="ARBA" id="ARBA00012438"/>
    </source>
</evidence>
<dbReference type="SUPFAM" id="SSF55874">
    <property type="entry name" value="ATPase domain of HSP90 chaperone/DNA topoisomerase II/histidine kinase"/>
    <property type="match status" value="1"/>
</dbReference>
<dbReference type="CDD" id="cd00075">
    <property type="entry name" value="HATPase"/>
    <property type="match status" value="1"/>
</dbReference>